<feature type="domain" description="EF-hand" evidence="4">
    <location>
        <begin position="140"/>
        <end position="175"/>
    </location>
</feature>
<evidence type="ECO:0000313" key="5">
    <source>
        <dbReference type="Proteomes" id="UP000036681"/>
    </source>
</evidence>
<evidence type="ECO:0000256" key="3">
    <source>
        <dbReference type="SAM" id="SignalP"/>
    </source>
</evidence>
<dbReference type="WBParaSite" id="ALUE_0000692901-mRNA-1">
    <property type="protein sequence ID" value="ALUE_0000692901-mRNA-1"/>
    <property type="gene ID" value="ALUE_0000692901"/>
</dbReference>
<proteinExistence type="predicted"/>
<feature type="region of interest" description="Disordered" evidence="2">
    <location>
        <begin position="173"/>
        <end position="208"/>
    </location>
</feature>
<evidence type="ECO:0000313" key="6">
    <source>
        <dbReference type="WBParaSite" id="ALUE_0000692901-mRNA-1"/>
    </source>
</evidence>
<dbReference type="Pfam" id="PF13202">
    <property type="entry name" value="EF-hand_5"/>
    <property type="match status" value="2"/>
</dbReference>
<name>A0A0M3HVF7_ASCLU</name>
<keyword evidence="5" id="KW-1185">Reference proteome</keyword>
<dbReference type="InterPro" id="IPR011992">
    <property type="entry name" value="EF-hand-dom_pair"/>
</dbReference>
<dbReference type="Gene3D" id="1.10.238.10">
    <property type="entry name" value="EF-hand"/>
    <property type="match status" value="2"/>
</dbReference>
<evidence type="ECO:0000256" key="1">
    <source>
        <dbReference type="ARBA" id="ARBA00022837"/>
    </source>
</evidence>
<feature type="signal peptide" evidence="3">
    <location>
        <begin position="1"/>
        <end position="22"/>
    </location>
</feature>
<dbReference type="GO" id="GO:0005783">
    <property type="term" value="C:endoplasmic reticulum"/>
    <property type="evidence" value="ECO:0007669"/>
    <property type="project" value="TreeGrafter"/>
</dbReference>
<evidence type="ECO:0000259" key="4">
    <source>
        <dbReference type="PROSITE" id="PS50222"/>
    </source>
</evidence>
<accession>A0A0M3HVF7</accession>
<reference evidence="6" key="1">
    <citation type="submission" date="2017-02" db="UniProtKB">
        <authorList>
            <consortium name="WormBaseParasite"/>
        </authorList>
    </citation>
    <scope>IDENTIFICATION</scope>
</reference>
<dbReference type="PANTHER" id="PTHR10827">
    <property type="entry name" value="RETICULOCALBIN"/>
    <property type="match status" value="1"/>
</dbReference>
<keyword evidence="3" id="KW-0732">Signal</keyword>
<organism evidence="5 6">
    <name type="scientific">Ascaris lumbricoides</name>
    <name type="common">Giant roundworm</name>
    <dbReference type="NCBI Taxonomy" id="6252"/>
    <lineage>
        <taxon>Eukaryota</taxon>
        <taxon>Metazoa</taxon>
        <taxon>Ecdysozoa</taxon>
        <taxon>Nematoda</taxon>
        <taxon>Chromadorea</taxon>
        <taxon>Rhabditida</taxon>
        <taxon>Spirurina</taxon>
        <taxon>Ascaridomorpha</taxon>
        <taxon>Ascaridoidea</taxon>
        <taxon>Ascarididae</taxon>
        <taxon>Ascaris</taxon>
    </lineage>
</organism>
<sequence>MITPLQATAFTVFAALVSCVDSRAVEFRLPDATLSEETQREKFLRSDANNDQKLTFDEFLHMEFPYVLMKKTEFERYDTNGDGVVSSDEFKGQLAQHTDKYDRHRARYFGRIYGDYDEDFDMKLSEEEVKKMIEHRFQLKPGANFARIFRSFDSNKDGGLDIDEYIKFDEDMPLEEFVPGEESKGGSNAPSKTANSHSSSDTKSSCES</sequence>
<dbReference type="InterPro" id="IPR002048">
    <property type="entry name" value="EF_hand_dom"/>
</dbReference>
<evidence type="ECO:0000256" key="2">
    <source>
        <dbReference type="SAM" id="MobiDB-lite"/>
    </source>
</evidence>
<feature type="domain" description="EF-hand" evidence="4">
    <location>
        <begin position="74"/>
        <end position="100"/>
    </location>
</feature>
<dbReference type="GO" id="GO:0005509">
    <property type="term" value="F:calcium ion binding"/>
    <property type="evidence" value="ECO:0007669"/>
    <property type="project" value="InterPro"/>
</dbReference>
<feature type="chain" id="PRO_5005656628" evidence="3">
    <location>
        <begin position="23"/>
        <end position="208"/>
    </location>
</feature>
<dbReference type="Proteomes" id="UP000036681">
    <property type="component" value="Unplaced"/>
</dbReference>
<dbReference type="SUPFAM" id="SSF47473">
    <property type="entry name" value="EF-hand"/>
    <property type="match status" value="1"/>
</dbReference>
<feature type="compositionally biased region" description="Polar residues" evidence="2">
    <location>
        <begin position="185"/>
        <end position="208"/>
    </location>
</feature>
<keyword evidence="1" id="KW-0106">Calcium</keyword>
<dbReference type="AlphaFoldDB" id="A0A0M3HVF7"/>
<dbReference type="PANTHER" id="PTHR10827:SF52">
    <property type="entry name" value="IP16409P"/>
    <property type="match status" value="1"/>
</dbReference>
<protein>
    <submittedName>
        <fullName evidence="6">EF-hand domain-containing protein</fullName>
    </submittedName>
</protein>
<dbReference type="PROSITE" id="PS00018">
    <property type="entry name" value="EF_HAND_1"/>
    <property type="match status" value="2"/>
</dbReference>
<dbReference type="InterPro" id="IPR018247">
    <property type="entry name" value="EF_Hand_1_Ca_BS"/>
</dbReference>
<dbReference type="PROSITE" id="PS50222">
    <property type="entry name" value="EF_HAND_2"/>
    <property type="match status" value="2"/>
</dbReference>